<comment type="caution">
    <text evidence="2">The sequence shown here is derived from an EMBL/GenBank/DDBJ whole genome shotgun (WGS) entry which is preliminary data.</text>
</comment>
<dbReference type="SUPFAM" id="SSF54427">
    <property type="entry name" value="NTF2-like"/>
    <property type="match status" value="1"/>
</dbReference>
<dbReference type="InterPro" id="IPR032710">
    <property type="entry name" value="NTF2-like_dom_sf"/>
</dbReference>
<organism evidence="2 3">
    <name type="scientific">Actinomadura nitritigenes</name>
    <dbReference type="NCBI Taxonomy" id="134602"/>
    <lineage>
        <taxon>Bacteria</taxon>
        <taxon>Bacillati</taxon>
        <taxon>Actinomycetota</taxon>
        <taxon>Actinomycetes</taxon>
        <taxon>Streptosporangiales</taxon>
        <taxon>Thermomonosporaceae</taxon>
        <taxon>Actinomadura</taxon>
    </lineage>
</organism>
<reference evidence="2 3" key="1">
    <citation type="submission" date="2021-03" db="EMBL/GenBank/DDBJ databases">
        <authorList>
            <person name="Kanchanasin P."/>
            <person name="Saeng-In P."/>
            <person name="Phongsopitanun W."/>
            <person name="Yuki M."/>
            <person name="Kudo T."/>
            <person name="Ohkuma M."/>
            <person name="Tanasupawat S."/>
        </authorList>
    </citation>
    <scope>NUCLEOTIDE SEQUENCE [LARGE SCALE GENOMIC DNA]</scope>
    <source>
        <strain evidence="2 3">L46</strain>
    </source>
</reference>
<proteinExistence type="predicted"/>
<dbReference type="RefSeq" id="WP_208267379.1">
    <property type="nucleotide sequence ID" value="NZ_BAAAGM010000058.1"/>
</dbReference>
<accession>A0ABS3QZ14</accession>
<dbReference type="EMBL" id="JAGEOK010000009">
    <property type="protein sequence ID" value="MBO2439086.1"/>
    <property type="molecule type" value="Genomic_DNA"/>
</dbReference>
<evidence type="ECO:0000313" key="3">
    <source>
        <dbReference type="Proteomes" id="UP000666915"/>
    </source>
</evidence>
<keyword evidence="3" id="KW-1185">Reference proteome</keyword>
<dbReference type="Gene3D" id="3.10.450.50">
    <property type="match status" value="1"/>
</dbReference>
<dbReference type="Pfam" id="PF12680">
    <property type="entry name" value="SnoaL_2"/>
    <property type="match status" value="1"/>
</dbReference>
<dbReference type="InterPro" id="IPR037401">
    <property type="entry name" value="SnoaL-like"/>
</dbReference>
<evidence type="ECO:0000259" key="1">
    <source>
        <dbReference type="Pfam" id="PF12680"/>
    </source>
</evidence>
<evidence type="ECO:0000313" key="2">
    <source>
        <dbReference type="EMBL" id="MBO2439086.1"/>
    </source>
</evidence>
<protein>
    <submittedName>
        <fullName evidence="2">Ester cyclase</fullName>
    </submittedName>
</protein>
<dbReference type="Proteomes" id="UP000666915">
    <property type="component" value="Unassembled WGS sequence"/>
</dbReference>
<name>A0ABS3QZ14_9ACTN</name>
<sequence length="150" mass="16608">MDPDRMVELAEALAAAKSRRDVPAAMALLHPEMVLESPALGTTARGPAENVTALRRFFASFPDYDVALQGHAANRDALVCWGTARMTLTGTRFGVEPSGRRAELPVFIRFAFKDDLIAGEYFFFDLAELCAQSGVSADAVRRRLFRDRER</sequence>
<feature type="domain" description="SnoaL-like" evidence="1">
    <location>
        <begin position="11"/>
        <end position="118"/>
    </location>
</feature>
<gene>
    <name evidence="2" type="ORF">J4557_16320</name>
</gene>